<dbReference type="EMBL" id="CP039543">
    <property type="protein sequence ID" value="QJT09006.1"/>
    <property type="molecule type" value="Genomic_DNA"/>
</dbReference>
<name>A0A6P1ZPU5_9BACT</name>
<dbReference type="OrthoDB" id="5460567at2"/>
<accession>A0A6P1ZPU5</accession>
<sequence length="81" mass="9041">MNPCHNHPVAGGHYGQGRLPGLTDRERREWAKVGMAASMGMLVLTGFLQGDSARKWHIASGVALIGFSWWHHSLYQRRESA</sequence>
<evidence type="ECO:0000313" key="3">
    <source>
        <dbReference type="EMBL" id="TVM36568.1"/>
    </source>
</evidence>
<dbReference type="Proteomes" id="UP000434052">
    <property type="component" value="Unassembled WGS sequence"/>
</dbReference>
<keyword evidence="5" id="KW-1185">Reference proteome</keyword>
<proteinExistence type="predicted"/>
<reference evidence="3 4" key="1">
    <citation type="submission" date="2018-06" db="EMBL/GenBank/DDBJ databases">
        <title>Complete genome of Desulfovibrio marinus P48SEP.</title>
        <authorList>
            <person name="Crispim J.S."/>
            <person name="Vidigal P.M.P."/>
            <person name="Silva L.C.F."/>
            <person name="Araujo L.C."/>
            <person name="Laguardia C.N."/>
            <person name="Dias R.S."/>
            <person name="Sousa M.P."/>
            <person name="Paula S.O."/>
            <person name="Silva C."/>
        </authorList>
    </citation>
    <scope>NUCLEOTIDE SEQUENCE [LARGE SCALE GENOMIC DNA]</scope>
    <source>
        <strain evidence="3 4">P48SEP</strain>
    </source>
</reference>
<dbReference type="Proteomes" id="UP000503251">
    <property type="component" value="Chromosome"/>
</dbReference>
<evidence type="ECO:0000313" key="2">
    <source>
        <dbReference type="EMBL" id="QJT09006.1"/>
    </source>
</evidence>
<evidence type="ECO:0000313" key="5">
    <source>
        <dbReference type="Proteomes" id="UP000503251"/>
    </source>
</evidence>
<gene>
    <name evidence="3" type="ORF">DQK91_01180</name>
    <name evidence="2" type="ORF">E8L03_08710</name>
</gene>
<evidence type="ECO:0000256" key="1">
    <source>
        <dbReference type="SAM" id="MobiDB-lite"/>
    </source>
</evidence>
<dbReference type="AlphaFoldDB" id="A0A6P1ZPU5"/>
<feature type="region of interest" description="Disordered" evidence="1">
    <location>
        <begin position="1"/>
        <end position="21"/>
    </location>
</feature>
<dbReference type="RefSeq" id="WP_144233603.1">
    <property type="nucleotide sequence ID" value="NZ_CP039543.1"/>
</dbReference>
<reference evidence="2 5" key="2">
    <citation type="submission" date="2019-04" db="EMBL/GenBank/DDBJ databases">
        <title>Isolation and culture of sulfate reducing bacteria from the cold seep of the South China Sea.</title>
        <authorList>
            <person name="Sun C."/>
            <person name="Liu R."/>
        </authorList>
    </citation>
    <scope>NUCLEOTIDE SEQUENCE [LARGE SCALE GENOMIC DNA]</scope>
    <source>
        <strain evidence="2 5">CS1</strain>
    </source>
</reference>
<organism evidence="3 4">
    <name type="scientific">Oceanidesulfovibrio marinus</name>
    <dbReference type="NCBI Taxonomy" id="370038"/>
    <lineage>
        <taxon>Bacteria</taxon>
        <taxon>Pseudomonadati</taxon>
        <taxon>Thermodesulfobacteriota</taxon>
        <taxon>Desulfovibrionia</taxon>
        <taxon>Desulfovibrionales</taxon>
        <taxon>Desulfovibrionaceae</taxon>
        <taxon>Oceanidesulfovibrio</taxon>
    </lineage>
</organism>
<protein>
    <submittedName>
        <fullName evidence="3">Uncharacterized protein</fullName>
    </submittedName>
</protein>
<dbReference type="EMBL" id="QMIF01000001">
    <property type="protein sequence ID" value="TVM36568.1"/>
    <property type="molecule type" value="Genomic_DNA"/>
</dbReference>
<evidence type="ECO:0000313" key="4">
    <source>
        <dbReference type="Proteomes" id="UP000434052"/>
    </source>
</evidence>